<reference evidence="2 4" key="2">
    <citation type="submission" date="2016-10" db="EMBL/GenBank/DDBJ databases">
        <authorList>
            <person name="de Groot N.N."/>
        </authorList>
    </citation>
    <scope>NUCLEOTIDE SEQUENCE [LARGE SCALE GENOMIC DNA]</scope>
    <source>
        <strain evidence="2 4">DSM 2895</strain>
    </source>
</reference>
<dbReference type="GeneID" id="42306532"/>
<dbReference type="PANTHER" id="PTHR39169">
    <property type="match status" value="1"/>
</dbReference>
<dbReference type="InterPro" id="IPR014910">
    <property type="entry name" value="YdhR"/>
</dbReference>
<reference evidence="1 3" key="1">
    <citation type="submission" date="2015-07" db="EMBL/GenBank/DDBJ databases">
        <title>Fjat-14205 dsm 2895.</title>
        <authorList>
            <person name="Liu B."/>
            <person name="Wang J."/>
            <person name="Zhu Y."/>
            <person name="Liu G."/>
            <person name="Chen Q."/>
            <person name="Chen Z."/>
            <person name="Lan J."/>
            <person name="Che J."/>
            <person name="Ge C."/>
            <person name="Shi H."/>
            <person name="Pan Z."/>
            <person name="Liu X."/>
        </authorList>
    </citation>
    <scope>NUCLEOTIDE SEQUENCE [LARGE SCALE GENOMIC DNA]</scope>
    <source>
        <strain evidence="1 3">DSM 2895</strain>
    </source>
</reference>
<dbReference type="OrthoDB" id="1440627at2"/>
<evidence type="ECO:0000313" key="4">
    <source>
        <dbReference type="Proteomes" id="UP000182836"/>
    </source>
</evidence>
<proteinExistence type="predicted"/>
<evidence type="ECO:0000313" key="1">
    <source>
        <dbReference type="EMBL" id="KON96628.1"/>
    </source>
</evidence>
<dbReference type="Proteomes" id="UP000182836">
    <property type="component" value="Unassembled WGS sequence"/>
</dbReference>
<gene>
    <name evidence="1" type="ORF">AF333_15245</name>
    <name evidence="2" type="ORF">SAMN04487909_11977</name>
</gene>
<evidence type="ECO:0000313" key="2">
    <source>
        <dbReference type="EMBL" id="SDJ51083.1"/>
    </source>
</evidence>
<organism evidence="1 3">
    <name type="scientific">Aneurinibacillus migulanus</name>
    <name type="common">Bacillus migulanus</name>
    <dbReference type="NCBI Taxonomy" id="47500"/>
    <lineage>
        <taxon>Bacteria</taxon>
        <taxon>Bacillati</taxon>
        <taxon>Bacillota</taxon>
        <taxon>Bacilli</taxon>
        <taxon>Bacillales</taxon>
        <taxon>Paenibacillaceae</taxon>
        <taxon>Aneurinibacillus group</taxon>
        <taxon>Aneurinibacillus</taxon>
    </lineage>
</organism>
<sequence>MYYKLLQIDFPVDGPWREEMTTTYSKLAAHISQTPGLLWKIWTENVETGEAGGIYLFEDEASAQNYLTEHTTRLESFGIQNIRAKIFDVNQQLSEITKFTFIKK</sequence>
<dbReference type="Gene3D" id="3.30.70.100">
    <property type="match status" value="1"/>
</dbReference>
<accession>A0A0D1XKL3</accession>
<dbReference type="GO" id="GO:0004497">
    <property type="term" value="F:monooxygenase activity"/>
    <property type="evidence" value="ECO:0007669"/>
    <property type="project" value="UniProtKB-KW"/>
</dbReference>
<dbReference type="EMBL" id="LGUG01000004">
    <property type="protein sequence ID" value="KON96628.1"/>
    <property type="molecule type" value="Genomic_DNA"/>
</dbReference>
<dbReference type="NCBIfam" id="NF008333">
    <property type="entry name" value="PRK11118.1"/>
    <property type="match status" value="1"/>
</dbReference>
<dbReference type="AlphaFoldDB" id="A0A0D1XKL3"/>
<name>A0A0D1XKL3_ANEMI</name>
<dbReference type="Proteomes" id="UP000037269">
    <property type="component" value="Unassembled WGS sequence"/>
</dbReference>
<keyword evidence="1" id="KW-0560">Oxidoreductase</keyword>
<keyword evidence="1" id="KW-0503">Monooxygenase</keyword>
<dbReference type="PANTHER" id="PTHR39169:SF1">
    <property type="entry name" value="MONOOXYGENASE YDHR-RELATED"/>
    <property type="match status" value="1"/>
</dbReference>
<dbReference type="InterPro" id="IPR011008">
    <property type="entry name" value="Dimeric_a/b-barrel"/>
</dbReference>
<dbReference type="Pfam" id="PF08803">
    <property type="entry name" value="ydhR"/>
    <property type="match status" value="1"/>
</dbReference>
<dbReference type="SUPFAM" id="SSF54909">
    <property type="entry name" value="Dimeric alpha+beta barrel"/>
    <property type="match status" value="1"/>
</dbReference>
<dbReference type="EMBL" id="FNED01000019">
    <property type="protein sequence ID" value="SDJ51083.1"/>
    <property type="molecule type" value="Genomic_DNA"/>
</dbReference>
<keyword evidence="3" id="KW-1185">Reference proteome</keyword>
<protein>
    <submittedName>
        <fullName evidence="1">Monooxygenase</fullName>
    </submittedName>
    <submittedName>
        <fullName evidence="2">Putative mono-oxygenase ydhR</fullName>
    </submittedName>
</protein>
<evidence type="ECO:0000313" key="3">
    <source>
        <dbReference type="Proteomes" id="UP000037269"/>
    </source>
</evidence>
<dbReference type="RefSeq" id="WP_043066605.1">
    <property type="nucleotide sequence ID" value="NZ_BJOA01000284.1"/>
</dbReference>
<dbReference type="PATRIC" id="fig|47500.8.peg.683"/>